<sequence>MFLGVIGVLFYWTSPQLSWPYRLPQLSLNPSRLWRLGSANWVSSPLPLAMPGGDPYIRALMRTISASESNMDRPYHLLYGGKTIGELSRHPDTCVPIETGPNVGDCTTAAGRYQFLTTTWQAKAEKYHPYPPGWFEFWQVYDFSPEAQDIVVHRWLSDPDAWGTDISQRLQNGDINQVLELLSGTWTSLGYGIETNTMSSQLPRIYSDMLREELDAAEG</sequence>
<dbReference type="EMBL" id="JADEXP010000127">
    <property type="protein sequence ID" value="MBE9067917.1"/>
    <property type="molecule type" value="Genomic_DNA"/>
</dbReference>
<dbReference type="SUPFAM" id="SSF53955">
    <property type="entry name" value="Lysozyme-like"/>
    <property type="match status" value="1"/>
</dbReference>
<accession>A0A928ZUW6</accession>
<dbReference type="Proteomes" id="UP000615026">
    <property type="component" value="Unassembled WGS sequence"/>
</dbReference>
<reference evidence="1" key="1">
    <citation type="submission" date="2020-10" db="EMBL/GenBank/DDBJ databases">
        <authorList>
            <person name="Castelo-Branco R."/>
            <person name="Eusebio N."/>
            <person name="Adriana R."/>
            <person name="Vieira A."/>
            <person name="Brugerolle De Fraissinette N."/>
            <person name="Rezende De Castro R."/>
            <person name="Schneider M.P."/>
            <person name="Vasconcelos V."/>
            <person name="Leao P.N."/>
        </authorList>
    </citation>
    <scope>NUCLEOTIDE SEQUENCE</scope>
    <source>
        <strain evidence="1">LEGE 11479</strain>
    </source>
</reference>
<name>A0A928ZUW6_LEPEC</name>
<protein>
    <submittedName>
        <fullName evidence="1">Glycoside hydrolase family protein</fullName>
    </submittedName>
</protein>
<dbReference type="InterPro" id="IPR023346">
    <property type="entry name" value="Lysozyme-like_dom_sf"/>
</dbReference>
<keyword evidence="1" id="KW-0378">Hydrolase</keyword>
<keyword evidence="2" id="KW-1185">Reference proteome</keyword>
<organism evidence="1 2">
    <name type="scientific">Leptolyngbya cf. ectocarpi LEGE 11479</name>
    <dbReference type="NCBI Taxonomy" id="1828722"/>
    <lineage>
        <taxon>Bacteria</taxon>
        <taxon>Bacillati</taxon>
        <taxon>Cyanobacteriota</taxon>
        <taxon>Cyanophyceae</taxon>
        <taxon>Leptolyngbyales</taxon>
        <taxon>Leptolyngbyaceae</taxon>
        <taxon>Leptolyngbya group</taxon>
        <taxon>Leptolyngbya</taxon>
    </lineage>
</organism>
<dbReference type="AlphaFoldDB" id="A0A928ZUW6"/>
<evidence type="ECO:0000313" key="2">
    <source>
        <dbReference type="Proteomes" id="UP000615026"/>
    </source>
</evidence>
<evidence type="ECO:0000313" key="1">
    <source>
        <dbReference type="EMBL" id="MBE9067917.1"/>
    </source>
</evidence>
<dbReference type="GO" id="GO:0016787">
    <property type="term" value="F:hydrolase activity"/>
    <property type="evidence" value="ECO:0007669"/>
    <property type="project" value="UniProtKB-KW"/>
</dbReference>
<comment type="caution">
    <text evidence="1">The sequence shown here is derived from an EMBL/GenBank/DDBJ whole genome shotgun (WGS) entry which is preliminary data.</text>
</comment>
<dbReference type="Gene3D" id="1.10.530.10">
    <property type="match status" value="1"/>
</dbReference>
<gene>
    <name evidence="1" type="ORF">IQ260_14785</name>
</gene>
<proteinExistence type="predicted"/>